<sequence>MMNIVENHSLQALNTFGVAVKSRFFVELSDVADLQEIKKLPKPTLFLGGGSNVLFTKDYSGTTIHNKLQGISVLSQSEDQVVVKAMGGENWHQFVIKMNEAGFHGLEYLALIPGTVGAAPVQNIGAYGAEVEQFIQSVEVFDCQTNTLYSLAHEACHFSYRDSLFKREKGRYLIVSVTFKLNRKMDAVVRYRALEQYFEESNQNTALLSMRDIFDAVVAVRSSKLPDPAVIGNGGSFFKNPIVTKEYSQVLIEKYPYLVMYPHGEHEVKLAAGQLIELSGFKGQYQRNVGMYEKQALVLVNLGGATGVELWAYAQTVQKKVQTDFNVILEPEPLIL</sequence>
<dbReference type="EMBL" id="DXHP01000038">
    <property type="protein sequence ID" value="HIW06023.1"/>
    <property type="molecule type" value="Genomic_DNA"/>
</dbReference>
<dbReference type="InterPro" id="IPR016169">
    <property type="entry name" value="FAD-bd_PCMH_sub2"/>
</dbReference>
<accession>A0A9D1Q3X7</accession>
<keyword evidence="12 20" id="KW-0521">NADP</keyword>
<dbReference type="GO" id="GO:0071949">
    <property type="term" value="F:FAD binding"/>
    <property type="evidence" value="ECO:0007669"/>
    <property type="project" value="InterPro"/>
</dbReference>
<keyword evidence="9 20" id="KW-0132">Cell division</keyword>
<dbReference type="NCBIfam" id="TIGR00179">
    <property type="entry name" value="murB"/>
    <property type="match status" value="1"/>
</dbReference>
<dbReference type="GO" id="GO:0071555">
    <property type="term" value="P:cell wall organization"/>
    <property type="evidence" value="ECO:0007669"/>
    <property type="project" value="UniProtKB-KW"/>
</dbReference>
<evidence type="ECO:0000256" key="17">
    <source>
        <dbReference type="ARBA" id="ARBA00023316"/>
    </source>
</evidence>
<evidence type="ECO:0000256" key="18">
    <source>
        <dbReference type="ARBA" id="ARBA00031026"/>
    </source>
</evidence>
<keyword evidence="8 20" id="KW-0963">Cytoplasm</keyword>
<dbReference type="InterPro" id="IPR016167">
    <property type="entry name" value="FAD-bd_PCMH_sub1"/>
</dbReference>
<evidence type="ECO:0000313" key="22">
    <source>
        <dbReference type="EMBL" id="HIW06023.1"/>
    </source>
</evidence>
<evidence type="ECO:0000256" key="9">
    <source>
        <dbReference type="ARBA" id="ARBA00022618"/>
    </source>
</evidence>
<dbReference type="Gene3D" id="3.30.43.10">
    <property type="entry name" value="Uridine Diphospho-n-acetylenolpyruvylglucosamine Reductase, domain 2"/>
    <property type="match status" value="1"/>
</dbReference>
<dbReference type="NCBIfam" id="NF000755">
    <property type="entry name" value="PRK00046.1"/>
    <property type="match status" value="1"/>
</dbReference>
<evidence type="ECO:0000256" key="14">
    <source>
        <dbReference type="ARBA" id="ARBA00022984"/>
    </source>
</evidence>
<feature type="active site" evidence="20">
    <location>
        <position position="161"/>
    </location>
</feature>
<dbReference type="GO" id="GO:0009252">
    <property type="term" value="P:peptidoglycan biosynthetic process"/>
    <property type="evidence" value="ECO:0007669"/>
    <property type="project" value="UniProtKB-UniRule"/>
</dbReference>
<evidence type="ECO:0000256" key="10">
    <source>
        <dbReference type="ARBA" id="ARBA00022630"/>
    </source>
</evidence>
<evidence type="ECO:0000256" key="3">
    <source>
        <dbReference type="ARBA" id="ARBA00004496"/>
    </source>
</evidence>
<evidence type="ECO:0000256" key="2">
    <source>
        <dbReference type="ARBA" id="ARBA00003921"/>
    </source>
</evidence>
<dbReference type="InterPro" id="IPR016166">
    <property type="entry name" value="FAD-bd_PCMH"/>
</dbReference>
<evidence type="ECO:0000256" key="16">
    <source>
        <dbReference type="ARBA" id="ARBA00023306"/>
    </source>
</evidence>
<dbReference type="Gene3D" id="3.90.78.10">
    <property type="entry name" value="UDP-N-acetylenolpyruvoylglucosamine reductase, C-terminal domain"/>
    <property type="match status" value="1"/>
</dbReference>
<keyword evidence="16 20" id="KW-0131">Cell cycle</keyword>
<evidence type="ECO:0000256" key="12">
    <source>
        <dbReference type="ARBA" id="ARBA00022857"/>
    </source>
</evidence>
<evidence type="ECO:0000256" key="15">
    <source>
        <dbReference type="ARBA" id="ARBA00023002"/>
    </source>
</evidence>
<dbReference type="InterPro" id="IPR003170">
    <property type="entry name" value="MurB"/>
</dbReference>
<comment type="catalytic activity">
    <reaction evidence="19 20">
        <text>UDP-N-acetyl-alpha-D-muramate + NADP(+) = UDP-N-acetyl-3-O-(1-carboxyvinyl)-alpha-D-glucosamine + NADPH + H(+)</text>
        <dbReference type="Rhea" id="RHEA:12248"/>
        <dbReference type="ChEBI" id="CHEBI:15378"/>
        <dbReference type="ChEBI" id="CHEBI:57783"/>
        <dbReference type="ChEBI" id="CHEBI:58349"/>
        <dbReference type="ChEBI" id="CHEBI:68483"/>
        <dbReference type="ChEBI" id="CHEBI:70757"/>
        <dbReference type="EC" id="1.3.1.98"/>
    </reaction>
</comment>
<dbReference type="Gene3D" id="3.30.465.10">
    <property type="match status" value="1"/>
</dbReference>
<evidence type="ECO:0000256" key="13">
    <source>
        <dbReference type="ARBA" id="ARBA00022960"/>
    </source>
</evidence>
<keyword evidence="17 20" id="KW-0961">Cell wall biogenesis/degradation</keyword>
<reference evidence="22" key="2">
    <citation type="submission" date="2021-04" db="EMBL/GenBank/DDBJ databases">
        <authorList>
            <person name="Gilroy R."/>
        </authorList>
    </citation>
    <scope>NUCLEOTIDE SEQUENCE</scope>
    <source>
        <strain evidence="22">CHK160-9182</strain>
    </source>
</reference>
<comment type="pathway">
    <text evidence="4 20">Cell wall biogenesis; peptidoglycan biosynthesis.</text>
</comment>
<dbReference type="PANTHER" id="PTHR21071:SF4">
    <property type="entry name" value="UDP-N-ACETYLENOLPYRUVOYLGLUCOSAMINE REDUCTASE"/>
    <property type="match status" value="1"/>
</dbReference>
<dbReference type="Proteomes" id="UP000823934">
    <property type="component" value="Unassembled WGS sequence"/>
</dbReference>
<dbReference type="GO" id="GO:0008762">
    <property type="term" value="F:UDP-N-acetylmuramate dehydrogenase activity"/>
    <property type="evidence" value="ECO:0007669"/>
    <property type="project" value="UniProtKB-UniRule"/>
</dbReference>
<evidence type="ECO:0000256" key="7">
    <source>
        <dbReference type="ARBA" id="ARBA00015188"/>
    </source>
</evidence>
<reference evidence="22" key="1">
    <citation type="journal article" date="2021" name="PeerJ">
        <title>Extensive microbial diversity within the chicken gut microbiome revealed by metagenomics and culture.</title>
        <authorList>
            <person name="Gilroy R."/>
            <person name="Ravi A."/>
            <person name="Getino M."/>
            <person name="Pursley I."/>
            <person name="Horton D.L."/>
            <person name="Alikhan N.F."/>
            <person name="Baker D."/>
            <person name="Gharbi K."/>
            <person name="Hall N."/>
            <person name="Watson M."/>
            <person name="Adriaenssens E.M."/>
            <person name="Foster-Nyarko E."/>
            <person name="Jarju S."/>
            <person name="Secka A."/>
            <person name="Antonio M."/>
            <person name="Oren A."/>
            <person name="Chaudhuri R.R."/>
            <person name="La Ragione R."/>
            <person name="Hildebrand F."/>
            <person name="Pallen M.J."/>
        </authorList>
    </citation>
    <scope>NUCLEOTIDE SEQUENCE</scope>
    <source>
        <strain evidence="22">CHK160-9182</strain>
    </source>
</reference>
<proteinExistence type="inferred from homology"/>
<organism evidence="22 23">
    <name type="scientific">Candidatus Ignatzschineria merdigallinarum</name>
    <dbReference type="NCBI Taxonomy" id="2838621"/>
    <lineage>
        <taxon>Bacteria</taxon>
        <taxon>Pseudomonadati</taxon>
        <taxon>Pseudomonadota</taxon>
        <taxon>Gammaproteobacteria</taxon>
        <taxon>Cardiobacteriales</taxon>
        <taxon>Ignatzschineriaceae</taxon>
        <taxon>Ignatzschineria</taxon>
    </lineage>
</organism>
<evidence type="ECO:0000256" key="5">
    <source>
        <dbReference type="ARBA" id="ARBA00010485"/>
    </source>
</evidence>
<evidence type="ECO:0000259" key="21">
    <source>
        <dbReference type="PROSITE" id="PS51387"/>
    </source>
</evidence>
<dbReference type="AlphaFoldDB" id="A0A9D1Q3X7"/>
<feature type="active site" description="Proton donor" evidence="20">
    <location>
        <position position="236"/>
    </location>
</feature>
<dbReference type="InterPro" id="IPR011601">
    <property type="entry name" value="MurB_C"/>
</dbReference>
<evidence type="ECO:0000256" key="6">
    <source>
        <dbReference type="ARBA" id="ARBA00012518"/>
    </source>
</evidence>
<dbReference type="PROSITE" id="PS51387">
    <property type="entry name" value="FAD_PCMH"/>
    <property type="match status" value="1"/>
</dbReference>
<dbReference type="GO" id="GO:0008360">
    <property type="term" value="P:regulation of cell shape"/>
    <property type="evidence" value="ECO:0007669"/>
    <property type="project" value="UniProtKB-KW"/>
</dbReference>
<keyword evidence="11 20" id="KW-0274">FAD</keyword>
<name>A0A9D1Q3X7_9GAMM</name>
<evidence type="ECO:0000256" key="20">
    <source>
        <dbReference type="HAMAP-Rule" id="MF_00037"/>
    </source>
</evidence>
<evidence type="ECO:0000256" key="1">
    <source>
        <dbReference type="ARBA" id="ARBA00001974"/>
    </source>
</evidence>
<comment type="cofactor">
    <cofactor evidence="1 20">
        <name>FAD</name>
        <dbReference type="ChEBI" id="CHEBI:57692"/>
    </cofactor>
</comment>
<feature type="active site" evidence="20">
    <location>
        <position position="332"/>
    </location>
</feature>
<feature type="domain" description="FAD-binding PCMH-type" evidence="21">
    <location>
        <begin position="17"/>
        <end position="184"/>
    </location>
</feature>
<dbReference type="PANTHER" id="PTHR21071">
    <property type="entry name" value="UDP-N-ACETYLENOLPYRUVOYLGLUCOSAMINE REDUCTASE"/>
    <property type="match status" value="1"/>
</dbReference>
<dbReference type="InterPro" id="IPR036635">
    <property type="entry name" value="MurB_C_sf"/>
</dbReference>
<comment type="subcellular location">
    <subcellularLocation>
        <location evidence="3 20">Cytoplasm</location>
    </subcellularLocation>
</comment>
<evidence type="ECO:0000256" key="4">
    <source>
        <dbReference type="ARBA" id="ARBA00004752"/>
    </source>
</evidence>
<dbReference type="GO" id="GO:0005829">
    <property type="term" value="C:cytosol"/>
    <property type="evidence" value="ECO:0007669"/>
    <property type="project" value="TreeGrafter"/>
</dbReference>
<keyword evidence="13 20" id="KW-0133">Cell shape</keyword>
<evidence type="ECO:0000256" key="11">
    <source>
        <dbReference type="ARBA" id="ARBA00022827"/>
    </source>
</evidence>
<dbReference type="SUPFAM" id="SSF56176">
    <property type="entry name" value="FAD-binding/transporter-associated domain-like"/>
    <property type="match status" value="1"/>
</dbReference>
<evidence type="ECO:0000313" key="23">
    <source>
        <dbReference type="Proteomes" id="UP000823934"/>
    </source>
</evidence>
<comment type="function">
    <text evidence="2 20">Cell wall formation.</text>
</comment>
<comment type="similarity">
    <text evidence="5 20">Belongs to the MurB family.</text>
</comment>
<dbReference type="Pfam" id="PF02873">
    <property type="entry name" value="MurB_C"/>
    <property type="match status" value="1"/>
</dbReference>
<keyword evidence="15 20" id="KW-0560">Oxidoreductase</keyword>
<dbReference type="EC" id="1.3.1.98" evidence="6 20"/>
<keyword evidence="10 20" id="KW-0285">Flavoprotein</keyword>
<comment type="caution">
    <text evidence="22">The sequence shown here is derived from an EMBL/GenBank/DDBJ whole genome shotgun (WGS) entry which is preliminary data.</text>
</comment>
<evidence type="ECO:0000256" key="19">
    <source>
        <dbReference type="ARBA" id="ARBA00048914"/>
    </source>
</evidence>
<dbReference type="SUPFAM" id="SSF56194">
    <property type="entry name" value="Uridine diphospho-N-Acetylenolpyruvylglucosamine reductase, MurB, C-terminal domain"/>
    <property type="match status" value="1"/>
</dbReference>
<dbReference type="Pfam" id="PF01565">
    <property type="entry name" value="FAD_binding_4"/>
    <property type="match status" value="1"/>
</dbReference>
<protein>
    <recommendedName>
        <fullName evidence="7 20">UDP-N-acetylenolpyruvoylglucosamine reductase</fullName>
        <ecNumber evidence="6 20">1.3.1.98</ecNumber>
    </recommendedName>
    <alternativeName>
        <fullName evidence="18 20">UDP-N-acetylmuramate dehydrogenase</fullName>
    </alternativeName>
</protein>
<dbReference type="InterPro" id="IPR036318">
    <property type="entry name" value="FAD-bd_PCMH-like_sf"/>
</dbReference>
<dbReference type="GO" id="GO:0051301">
    <property type="term" value="P:cell division"/>
    <property type="evidence" value="ECO:0007669"/>
    <property type="project" value="UniProtKB-KW"/>
</dbReference>
<gene>
    <name evidence="20 22" type="primary">murB</name>
    <name evidence="22" type="ORF">H9889_01660</name>
</gene>
<dbReference type="HAMAP" id="MF_00037">
    <property type="entry name" value="MurB"/>
    <property type="match status" value="1"/>
</dbReference>
<evidence type="ECO:0000256" key="8">
    <source>
        <dbReference type="ARBA" id="ARBA00022490"/>
    </source>
</evidence>
<keyword evidence="14 20" id="KW-0573">Peptidoglycan synthesis</keyword>
<dbReference type="InterPro" id="IPR006094">
    <property type="entry name" value="Oxid_FAD_bind_N"/>
</dbReference>